<dbReference type="KEGG" id="acel:acsn021_14400"/>
<dbReference type="GO" id="GO:0016787">
    <property type="term" value="F:hydrolase activity"/>
    <property type="evidence" value="ECO:0007669"/>
    <property type="project" value="UniProtKB-KW"/>
</dbReference>
<evidence type="ECO:0000313" key="2">
    <source>
        <dbReference type="EMBL" id="BCJ93871.1"/>
    </source>
</evidence>
<dbReference type="InterPro" id="IPR023214">
    <property type="entry name" value="HAD_sf"/>
</dbReference>
<dbReference type="Proteomes" id="UP000515561">
    <property type="component" value="Chromosome"/>
</dbReference>
<reference evidence="2 3" key="1">
    <citation type="journal article" date="2016" name="Int. J. Syst. Evol. Microbiol.">
        <title>Descriptions of Anaerotaenia torta gen. nov., sp. nov. and Anaerocolumna cellulosilytica gen. nov., sp. nov. isolated from a methanogenic reactor of cattle waste.</title>
        <authorList>
            <person name="Uek A."/>
            <person name="Ohtaki Y."/>
            <person name="Kaku N."/>
            <person name="Ueki K."/>
        </authorList>
    </citation>
    <scope>NUCLEOTIDE SEQUENCE [LARGE SCALE GENOMIC DNA]</scope>
    <source>
        <strain evidence="2 3">SN021</strain>
    </source>
</reference>
<gene>
    <name evidence="2" type="ORF">acsn021_14400</name>
</gene>
<protein>
    <submittedName>
        <fullName evidence="2">Uncharacterized protein</fullName>
    </submittedName>
</protein>
<keyword evidence="1" id="KW-0378">Hydrolase</keyword>
<dbReference type="NCBIfam" id="TIGR01549">
    <property type="entry name" value="HAD-SF-IA-v1"/>
    <property type="match status" value="1"/>
</dbReference>
<dbReference type="SFLD" id="SFLDS00003">
    <property type="entry name" value="Haloacid_Dehalogenase"/>
    <property type="match status" value="1"/>
</dbReference>
<dbReference type="SFLD" id="SFLDG01129">
    <property type="entry name" value="C1.5:_HAD__Beta-PGM__Phosphata"/>
    <property type="match status" value="1"/>
</dbReference>
<dbReference type="SUPFAM" id="SSF56784">
    <property type="entry name" value="HAD-like"/>
    <property type="match status" value="1"/>
</dbReference>
<evidence type="ECO:0000313" key="3">
    <source>
        <dbReference type="Proteomes" id="UP000515561"/>
    </source>
</evidence>
<evidence type="ECO:0000256" key="1">
    <source>
        <dbReference type="ARBA" id="ARBA00022801"/>
    </source>
</evidence>
<dbReference type="InterPro" id="IPR051540">
    <property type="entry name" value="S-2-haloacid_dehalogenase"/>
</dbReference>
<proteinExistence type="predicted"/>
<name>A0A6S6R440_9FIRM</name>
<sequence>MIKAVFSDFYGTIVHENGPKSFEVIKRVFNNSTATKPEEVIEYWWKTFRMQLEAANGEAYRLQYDLSLENFKELVSHFQSSENPKELCDMMVEHWCNPPLYDDTRLFMEDIHQKQLPIYFVTNSDDLFIKEAVKNHQLKPDGIFTSEQAKYSKPRKEIFLYALEKVHLKPEEVLHIGDSIAGDIKCPESIGIKAIWVNRENKPVPEGITAAANLMDINKMIESIMRTSVEGLKQ</sequence>
<dbReference type="InterPro" id="IPR023198">
    <property type="entry name" value="PGP-like_dom2"/>
</dbReference>
<keyword evidence="3" id="KW-1185">Reference proteome</keyword>
<organism evidence="2 3">
    <name type="scientific">Anaerocolumna cellulosilytica</name>
    <dbReference type="NCBI Taxonomy" id="433286"/>
    <lineage>
        <taxon>Bacteria</taxon>
        <taxon>Bacillati</taxon>
        <taxon>Bacillota</taxon>
        <taxon>Clostridia</taxon>
        <taxon>Lachnospirales</taxon>
        <taxon>Lachnospiraceae</taxon>
        <taxon>Anaerocolumna</taxon>
    </lineage>
</organism>
<dbReference type="Pfam" id="PF00702">
    <property type="entry name" value="Hydrolase"/>
    <property type="match status" value="1"/>
</dbReference>
<dbReference type="AlphaFoldDB" id="A0A6S6R440"/>
<dbReference type="InterPro" id="IPR036412">
    <property type="entry name" value="HAD-like_sf"/>
</dbReference>
<dbReference type="RefSeq" id="WP_184092538.1">
    <property type="nucleotide sequence ID" value="NZ_AP023367.1"/>
</dbReference>
<dbReference type="InterPro" id="IPR006439">
    <property type="entry name" value="HAD-SF_hydro_IA"/>
</dbReference>
<dbReference type="Gene3D" id="3.40.50.1000">
    <property type="entry name" value="HAD superfamily/HAD-like"/>
    <property type="match status" value="1"/>
</dbReference>
<dbReference type="Gene3D" id="1.10.150.240">
    <property type="entry name" value="Putative phosphatase, domain 2"/>
    <property type="match status" value="1"/>
</dbReference>
<accession>A0A6S6R440</accession>
<dbReference type="PANTHER" id="PTHR43316">
    <property type="entry name" value="HYDROLASE, HALOACID DELAHOGENASE-RELATED"/>
    <property type="match status" value="1"/>
</dbReference>
<dbReference type="EMBL" id="AP023367">
    <property type="protein sequence ID" value="BCJ93871.1"/>
    <property type="molecule type" value="Genomic_DNA"/>
</dbReference>